<organism evidence="1 2">
    <name type="scientific">Methanophagales virus GBV301</name>
    <dbReference type="NCBI Taxonomy" id="2999280"/>
    <lineage>
        <taxon>Viruses</taxon>
        <taxon>Duplodnaviria</taxon>
        <taxon>Heunggongvirae</taxon>
        <taxon>Uroviricota</taxon>
        <taxon>Caudoviricetes</taxon>
        <taxon>Nakonvirales</taxon>
        <taxon>Ekchuahviridae</taxon>
        <taxon>Kukulkanvirus</taxon>
        <taxon>Kukulkanvirus guaymasense</taxon>
    </lineage>
</organism>
<proteinExistence type="predicted"/>
<accession>A0A9E8V8G7</accession>
<evidence type="ECO:0000313" key="1">
    <source>
        <dbReference type="EMBL" id="WAE39515.1"/>
    </source>
</evidence>
<reference evidence="1 2" key="1">
    <citation type="submission" date="2022-10" db="EMBL/GenBank/DDBJ databases">
        <title>Evolutionary Diversification of Methanotrophic Ca. Methanophagales (ANME-1) and Their Expansive Virome.</title>
        <authorList>
            <person name="Laso-Perez R."/>
            <person name="Wu F."/>
            <person name="Cremiere A."/>
            <person name="Speth D.R."/>
            <person name="Magyar J.S."/>
            <person name="Krupovic M."/>
            <person name="Orphan V.J."/>
        </authorList>
    </citation>
    <scope>NUCLEOTIDE SEQUENCE [LARGE SCALE GENOMIC DNA]</scope>
</reference>
<dbReference type="Proteomes" id="UP001156259">
    <property type="component" value="Segment"/>
</dbReference>
<evidence type="ECO:0000313" key="2">
    <source>
        <dbReference type="Proteomes" id="UP001156259"/>
    </source>
</evidence>
<sequence>MGNPHEDIPNSVWCRRIPLWHGVLAMWSKKHWHRDYFEIINRGSIDRDAVSDWEYKWAGLSFPDGYHPRRILVGGRLDYPP</sequence>
<gene>
    <name evidence="1" type="ORF">LDLAKGPJ_00091</name>
</gene>
<protein>
    <submittedName>
        <fullName evidence="1">Uncharacterized protein</fullName>
    </submittedName>
</protein>
<dbReference type="EMBL" id="OP880252">
    <property type="protein sequence ID" value="WAE39515.1"/>
    <property type="molecule type" value="Genomic_DNA"/>
</dbReference>
<keyword evidence="2" id="KW-1185">Reference proteome</keyword>
<name>A0A9E8V8G7_9CAUD</name>